<name>A0A1W1HI24_9BACT</name>
<keyword evidence="2" id="KW-1185">Reference proteome</keyword>
<sequence>MHMAAIKQPPKMEICIHSHERYIGFHSNVNELRTDSFHNKVLDINSMKPSRPKSKCFLPSM</sequence>
<evidence type="ECO:0000313" key="1">
    <source>
        <dbReference type="EMBL" id="SLM32124.1"/>
    </source>
</evidence>
<dbReference type="EMBL" id="FWEV01000303">
    <property type="protein sequence ID" value="SLM32124.1"/>
    <property type="molecule type" value="Genomic_DNA"/>
</dbReference>
<dbReference type="Proteomes" id="UP000191931">
    <property type="component" value="Unassembled WGS sequence"/>
</dbReference>
<dbReference type="STRING" id="1246637.MTBBW1_60024"/>
<reference evidence="1 2" key="1">
    <citation type="submission" date="2017-03" db="EMBL/GenBank/DDBJ databases">
        <authorList>
            <person name="Afonso C.L."/>
            <person name="Miller P.J."/>
            <person name="Scott M.A."/>
            <person name="Spackman E."/>
            <person name="Goraichik I."/>
            <person name="Dimitrov K.M."/>
            <person name="Suarez D.L."/>
            <person name="Swayne D.E."/>
        </authorList>
    </citation>
    <scope>NUCLEOTIDE SEQUENCE [LARGE SCALE GENOMIC DNA]</scope>
    <source>
        <strain evidence="1">PRJEB14757</strain>
    </source>
</reference>
<dbReference type="AlphaFoldDB" id="A0A1W1HI24"/>
<accession>A0A1W1HI24</accession>
<gene>
    <name evidence="1" type="ORF">MTBBW1_60024</name>
</gene>
<evidence type="ECO:0000313" key="2">
    <source>
        <dbReference type="Proteomes" id="UP000191931"/>
    </source>
</evidence>
<proteinExistence type="predicted"/>
<organism evidence="1 2">
    <name type="scientific">Desulfamplus magnetovallimortis</name>
    <dbReference type="NCBI Taxonomy" id="1246637"/>
    <lineage>
        <taxon>Bacteria</taxon>
        <taxon>Pseudomonadati</taxon>
        <taxon>Thermodesulfobacteriota</taxon>
        <taxon>Desulfobacteria</taxon>
        <taxon>Desulfobacterales</taxon>
        <taxon>Desulfobacteraceae</taxon>
        <taxon>Desulfamplus</taxon>
    </lineage>
</organism>
<protein>
    <submittedName>
        <fullName evidence="1">Uncharacterized protein</fullName>
    </submittedName>
</protein>